<dbReference type="GO" id="GO:0005507">
    <property type="term" value="F:copper ion binding"/>
    <property type="evidence" value="ECO:0007669"/>
    <property type="project" value="TreeGrafter"/>
</dbReference>
<evidence type="ECO:0000313" key="9">
    <source>
        <dbReference type="EMBL" id="EQD49622.1"/>
    </source>
</evidence>
<dbReference type="SUPFAM" id="SSF56784">
    <property type="entry name" value="HAD-like"/>
    <property type="match status" value="1"/>
</dbReference>
<keyword evidence="5" id="KW-0460">Magnesium</keyword>
<dbReference type="GO" id="GO:0016887">
    <property type="term" value="F:ATP hydrolysis activity"/>
    <property type="evidence" value="ECO:0007669"/>
    <property type="project" value="InterPro"/>
</dbReference>
<dbReference type="InterPro" id="IPR001757">
    <property type="entry name" value="P_typ_ATPase"/>
</dbReference>
<keyword evidence="4" id="KW-0597">Phosphoprotein</keyword>
<dbReference type="GO" id="GO:0043682">
    <property type="term" value="F:P-type divalent copper transporter activity"/>
    <property type="evidence" value="ECO:0007669"/>
    <property type="project" value="TreeGrafter"/>
</dbReference>
<dbReference type="GO" id="GO:0055070">
    <property type="term" value="P:copper ion homeostasis"/>
    <property type="evidence" value="ECO:0007669"/>
    <property type="project" value="TreeGrafter"/>
</dbReference>
<sequence>DRVRPEARSAIAAIQAMGVRTVLLTGDTREAAESVAAQLGIAEVVADLLPQEKRTCVRRLRDAHRIVAMVGDGINDAPALIEAQVGVAMGSGTDVARESADVVLLGNDLAKFAETLAIARRTRRIIWVNFAGTIGVDTLGIALAASGLLNPLLAAFIHVASELTFIPE</sequence>
<reference evidence="9" key="2">
    <citation type="journal article" date="2014" name="ISME J.">
        <title>Microbial stratification in low pH oxic and suboxic macroscopic growths along an acid mine drainage.</title>
        <authorList>
            <person name="Mendez-Garcia C."/>
            <person name="Mesa V."/>
            <person name="Sprenger R.R."/>
            <person name="Richter M."/>
            <person name="Diez M.S."/>
            <person name="Solano J."/>
            <person name="Bargiela R."/>
            <person name="Golyshina O.V."/>
            <person name="Manteca A."/>
            <person name="Ramos J.L."/>
            <person name="Gallego J.R."/>
            <person name="Llorente I."/>
            <person name="Martins Dos Santos V.A."/>
            <person name="Jensen O.N."/>
            <person name="Pelaez A.I."/>
            <person name="Sanchez J."/>
            <person name="Ferrer M."/>
        </authorList>
    </citation>
    <scope>NUCLEOTIDE SEQUENCE</scope>
</reference>
<proteinExistence type="predicted"/>
<evidence type="ECO:0000256" key="6">
    <source>
        <dbReference type="ARBA" id="ARBA00022967"/>
    </source>
</evidence>
<keyword evidence="8" id="KW-1133">Transmembrane helix</keyword>
<dbReference type="InterPro" id="IPR023214">
    <property type="entry name" value="HAD_sf"/>
</dbReference>
<evidence type="ECO:0000256" key="2">
    <source>
        <dbReference type="ARBA" id="ARBA00022448"/>
    </source>
</evidence>
<comment type="caution">
    <text evidence="9">The sequence shown here is derived from an EMBL/GenBank/DDBJ whole genome shotgun (WGS) entry which is preliminary data.</text>
</comment>
<dbReference type="GO" id="GO:0005886">
    <property type="term" value="C:plasma membrane"/>
    <property type="evidence" value="ECO:0007669"/>
    <property type="project" value="UniProtKB-SubCell"/>
</dbReference>
<keyword evidence="6" id="KW-1278">Translocase</keyword>
<keyword evidence="3" id="KW-1003">Cell membrane</keyword>
<evidence type="ECO:0000256" key="5">
    <source>
        <dbReference type="ARBA" id="ARBA00022842"/>
    </source>
</evidence>
<dbReference type="EMBL" id="AUZZ01005456">
    <property type="protein sequence ID" value="EQD49622.1"/>
    <property type="molecule type" value="Genomic_DNA"/>
</dbReference>
<comment type="subcellular location">
    <subcellularLocation>
        <location evidence="1">Cell membrane</location>
        <topology evidence="1">Multi-pass membrane protein</topology>
    </subcellularLocation>
</comment>
<dbReference type="Pfam" id="PF00702">
    <property type="entry name" value="Hydrolase"/>
    <property type="match status" value="1"/>
</dbReference>
<evidence type="ECO:0000256" key="8">
    <source>
        <dbReference type="SAM" id="Phobius"/>
    </source>
</evidence>
<feature type="transmembrane region" description="Helical" evidence="8">
    <location>
        <begin position="126"/>
        <end position="149"/>
    </location>
</feature>
<dbReference type="Gene3D" id="3.40.50.1000">
    <property type="entry name" value="HAD superfamily/HAD-like"/>
    <property type="match status" value="1"/>
</dbReference>
<evidence type="ECO:0000256" key="4">
    <source>
        <dbReference type="ARBA" id="ARBA00022553"/>
    </source>
</evidence>
<evidence type="ECO:0000256" key="3">
    <source>
        <dbReference type="ARBA" id="ARBA00022475"/>
    </source>
</evidence>
<reference evidence="9" key="1">
    <citation type="submission" date="2013-08" db="EMBL/GenBank/DDBJ databases">
        <authorList>
            <person name="Mendez C."/>
            <person name="Richter M."/>
            <person name="Ferrer M."/>
            <person name="Sanchez J."/>
        </authorList>
    </citation>
    <scope>NUCLEOTIDE SEQUENCE</scope>
</reference>
<dbReference type="InterPro" id="IPR036412">
    <property type="entry name" value="HAD-like_sf"/>
</dbReference>
<evidence type="ECO:0000256" key="1">
    <source>
        <dbReference type="ARBA" id="ARBA00004651"/>
    </source>
</evidence>
<dbReference type="PROSITE" id="PS01229">
    <property type="entry name" value="COF_2"/>
    <property type="match status" value="1"/>
</dbReference>
<dbReference type="GO" id="GO:0005524">
    <property type="term" value="F:ATP binding"/>
    <property type="evidence" value="ECO:0007669"/>
    <property type="project" value="InterPro"/>
</dbReference>
<dbReference type="PANTHER" id="PTHR43520">
    <property type="entry name" value="ATP7, ISOFORM B"/>
    <property type="match status" value="1"/>
</dbReference>
<keyword evidence="2" id="KW-0813">Transport</keyword>
<protein>
    <submittedName>
        <fullName evidence="9">ATPase, P-type, K/Mg/Cd/Cu/Zn/Na/Ca/Na/H-transporter</fullName>
        <ecNumber evidence="9">3.6.3.-</ecNumber>
    </submittedName>
</protein>
<name>T0ZYG0_9ZZZZ</name>
<keyword evidence="8" id="KW-0812">Transmembrane</keyword>
<organism evidence="9">
    <name type="scientific">mine drainage metagenome</name>
    <dbReference type="NCBI Taxonomy" id="410659"/>
    <lineage>
        <taxon>unclassified sequences</taxon>
        <taxon>metagenomes</taxon>
        <taxon>ecological metagenomes</taxon>
    </lineage>
</organism>
<dbReference type="AlphaFoldDB" id="T0ZYG0"/>
<dbReference type="NCBIfam" id="TIGR01494">
    <property type="entry name" value="ATPase_P-type"/>
    <property type="match status" value="1"/>
</dbReference>
<keyword evidence="8" id="KW-0472">Membrane</keyword>
<gene>
    <name evidence="9" type="ORF">B2A_07608</name>
</gene>
<keyword evidence="9" id="KW-0378">Hydrolase</keyword>
<dbReference type="EC" id="3.6.3.-" evidence="9"/>
<evidence type="ECO:0000256" key="7">
    <source>
        <dbReference type="ARBA" id="ARBA00023065"/>
    </source>
</evidence>
<feature type="non-terminal residue" evidence="9">
    <location>
        <position position="168"/>
    </location>
</feature>
<dbReference type="PRINTS" id="PR00119">
    <property type="entry name" value="CATATPASE"/>
</dbReference>
<feature type="non-terminal residue" evidence="9">
    <location>
        <position position="1"/>
    </location>
</feature>
<dbReference type="PANTHER" id="PTHR43520:SF5">
    <property type="entry name" value="CATION-TRANSPORTING P-TYPE ATPASE-RELATED"/>
    <property type="match status" value="1"/>
</dbReference>
<accession>T0ZYG0</accession>
<keyword evidence="7" id="KW-0406">Ion transport</keyword>